<keyword evidence="1" id="KW-1133">Transmembrane helix</keyword>
<evidence type="ECO:0000313" key="3">
    <source>
        <dbReference type="Proteomes" id="UP000234323"/>
    </source>
</evidence>
<feature type="transmembrane region" description="Helical" evidence="1">
    <location>
        <begin position="12"/>
        <end position="35"/>
    </location>
</feature>
<evidence type="ECO:0000256" key="1">
    <source>
        <dbReference type="SAM" id="Phobius"/>
    </source>
</evidence>
<name>A0A2I1FUK7_9GLOM</name>
<protein>
    <submittedName>
        <fullName evidence="2">Uncharacterized protein</fullName>
    </submittedName>
</protein>
<proteinExistence type="predicted"/>
<accession>A0A2I1FUK7</accession>
<gene>
    <name evidence="2" type="ORF">RhiirA4_391355</name>
</gene>
<keyword evidence="3" id="KW-1185">Reference proteome</keyword>
<dbReference type="AlphaFoldDB" id="A0A2I1FUK7"/>
<keyword evidence="1" id="KW-0812">Transmembrane</keyword>
<dbReference type="EMBL" id="LLXI01000016">
    <property type="protein sequence ID" value="PKY38026.1"/>
    <property type="molecule type" value="Genomic_DNA"/>
</dbReference>
<keyword evidence="1" id="KW-0472">Membrane</keyword>
<organism evidence="2 3">
    <name type="scientific">Rhizophagus irregularis</name>
    <dbReference type="NCBI Taxonomy" id="588596"/>
    <lineage>
        <taxon>Eukaryota</taxon>
        <taxon>Fungi</taxon>
        <taxon>Fungi incertae sedis</taxon>
        <taxon>Mucoromycota</taxon>
        <taxon>Glomeromycotina</taxon>
        <taxon>Glomeromycetes</taxon>
        <taxon>Glomerales</taxon>
        <taxon>Glomeraceae</taxon>
        <taxon>Rhizophagus</taxon>
    </lineage>
</organism>
<sequence length="51" mass="6005">MTVNELVTVLRILSRIARIDVLFLSSLFFVTWPAARHPFAYGLPYNFHTYF</sequence>
<reference evidence="2 3" key="1">
    <citation type="submission" date="2015-10" db="EMBL/GenBank/DDBJ databases">
        <title>Genome analyses suggest a sexual origin of heterokaryosis in a supposedly ancient asexual fungus.</title>
        <authorList>
            <person name="Ropars J."/>
            <person name="Sedzielewska K."/>
            <person name="Noel J."/>
            <person name="Charron P."/>
            <person name="Farinelli L."/>
            <person name="Marton T."/>
            <person name="Kruger M."/>
            <person name="Pelin A."/>
            <person name="Brachmann A."/>
            <person name="Corradi N."/>
        </authorList>
    </citation>
    <scope>NUCLEOTIDE SEQUENCE [LARGE SCALE GENOMIC DNA]</scope>
    <source>
        <strain evidence="2 3">A4</strain>
    </source>
</reference>
<evidence type="ECO:0000313" key="2">
    <source>
        <dbReference type="EMBL" id="PKY38026.1"/>
    </source>
</evidence>
<comment type="caution">
    <text evidence="2">The sequence shown here is derived from an EMBL/GenBank/DDBJ whole genome shotgun (WGS) entry which is preliminary data.</text>
</comment>
<dbReference type="Proteomes" id="UP000234323">
    <property type="component" value="Unassembled WGS sequence"/>
</dbReference>